<sequence length="160" mass="17375">MTPTEDIERGDWLRARLGRWGTVGGVAGTGFEAYTRVLHPVPVDTEINVDGPNGPVRLSPPPARRRDNGGRPDHCREPFEGPMPQLIWPADHAWLVASEIDWDSTIVAGPRTLIDALLSMSAIEALEVGESAIETLEVGESDSLMSDSDQLNPAARSGRR</sequence>
<evidence type="ECO:0000313" key="3">
    <source>
        <dbReference type="Proteomes" id="UP000256709"/>
    </source>
</evidence>
<accession>A0A3E0VD19</accession>
<organism evidence="2 3">
    <name type="scientific">Subtercola boreus</name>
    <dbReference type="NCBI Taxonomy" id="120213"/>
    <lineage>
        <taxon>Bacteria</taxon>
        <taxon>Bacillati</taxon>
        <taxon>Actinomycetota</taxon>
        <taxon>Actinomycetes</taxon>
        <taxon>Micrococcales</taxon>
        <taxon>Microbacteriaceae</taxon>
        <taxon>Subtercola</taxon>
    </lineage>
</organism>
<reference evidence="2 3" key="1">
    <citation type="submission" date="2017-04" db="EMBL/GenBank/DDBJ databases">
        <title>Comparative genome analysis of Subtercola boreus.</title>
        <authorList>
            <person name="Cho Y.-J."/>
            <person name="Cho A."/>
            <person name="Kim O.-S."/>
            <person name="Lee J.-I."/>
        </authorList>
    </citation>
    <scope>NUCLEOTIDE SEQUENCE [LARGE SCALE GENOMIC DNA]</scope>
    <source>
        <strain evidence="2 3">P27444</strain>
    </source>
</reference>
<feature type="compositionally biased region" description="Basic and acidic residues" evidence="1">
    <location>
        <begin position="64"/>
        <end position="79"/>
    </location>
</feature>
<dbReference type="RefSeq" id="WP_116284087.1">
    <property type="nucleotide sequence ID" value="NZ_NBXA01000026.1"/>
</dbReference>
<dbReference type="OrthoDB" id="2426596at2"/>
<proteinExistence type="predicted"/>
<dbReference type="Proteomes" id="UP000256709">
    <property type="component" value="Unassembled WGS sequence"/>
</dbReference>
<feature type="region of interest" description="Disordered" evidence="1">
    <location>
        <begin position="45"/>
        <end position="81"/>
    </location>
</feature>
<protein>
    <submittedName>
        <fullName evidence="2">Uncharacterized protein</fullName>
    </submittedName>
</protein>
<dbReference type="EMBL" id="NBXA01000026">
    <property type="protein sequence ID" value="RFA07549.1"/>
    <property type="molecule type" value="Genomic_DNA"/>
</dbReference>
<name>A0A3E0VD19_9MICO</name>
<evidence type="ECO:0000313" key="2">
    <source>
        <dbReference type="EMBL" id="RFA07549.1"/>
    </source>
</evidence>
<feature type="region of interest" description="Disordered" evidence="1">
    <location>
        <begin position="139"/>
        <end position="160"/>
    </location>
</feature>
<gene>
    <name evidence="2" type="ORF">B7R21_15270</name>
</gene>
<evidence type="ECO:0000256" key="1">
    <source>
        <dbReference type="SAM" id="MobiDB-lite"/>
    </source>
</evidence>
<dbReference type="AlphaFoldDB" id="A0A3E0VD19"/>
<comment type="caution">
    <text evidence="2">The sequence shown here is derived from an EMBL/GenBank/DDBJ whole genome shotgun (WGS) entry which is preliminary data.</text>
</comment>